<reference evidence="3" key="1">
    <citation type="submission" date="2023-06" db="EMBL/GenBank/DDBJ databases">
        <title>Genome-scale phylogeny and comparative genomics of the fungal order Sordariales.</title>
        <authorList>
            <consortium name="Lawrence Berkeley National Laboratory"/>
            <person name="Hensen N."/>
            <person name="Bonometti L."/>
            <person name="Westerberg I."/>
            <person name="Brannstrom I.O."/>
            <person name="Guillou S."/>
            <person name="Cros-Aarteil S."/>
            <person name="Calhoun S."/>
            <person name="Haridas S."/>
            <person name="Kuo A."/>
            <person name="Mondo S."/>
            <person name="Pangilinan J."/>
            <person name="Riley R."/>
            <person name="LaButti K."/>
            <person name="Andreopoulos B."/>
            <person name="Lipzen A."/>
            <person name="Chen C."/>
            <person name="Yanf M."/>
            <person name="Daum C."/>
            <person name="Ng V."/>
            <person name="Clum A."/>
            <person name="Steindorff A."/>
            <person name="Ohm R."/>
            <person name="Martin F."/>
            <person name="Silar P."/>
            <person name="Natvig D."/>
            <person name="Lalanne C."/>
            <person name="Gautier V."/>
            <person name="Ament-velasquez S.L."/>
            <person name="Kruys A."/>
            <person name="Hutchinson M.I."/>
            <person name="Powell A.J."/>
            <person name="Barry K."/>
            <person name="Miller A.N."/>
            <person name="Grigoriev I.V."/>
            <person name="Debuchy R."/>
            <person name="Gladieux P."/>
            <person name="Thoren M.H."/>
            <person name="Johannesson H."/>
        </authorList>
    </citation>
    <scope>NUCLEOTIDE SEQUENCE</scope>
    <source>
        <strain evidence="3">SMH2392-1A</strain>
    </source>
</reference>
<dbReference type="AlphaFoldDB" id="A0AA39ZYQ3"/>
<protein>
    <submittedName>
        <fullName evidence="3">Uncharacterized protein</fullName>
    </submittedName>
</protein>
<comment type="caution">
    <text evidence="3">The sequence shown here is derived from an EMBL/GenBank/DDBJ whole genome shotgun (WGS) entry which is preliminary data.</text>
</comment>
<keyword evidence="4" id="KW-1185">Reference proteome</keyword>
<feature type="transmembrane region" description="Helical" evidence="2">
    <location>
        <begin position="116"/>
        <end position="142"/>
    </location>
</feature>
<dbReference type="Proteomes" id="UP001172101">
    <property type="component" value="Unassembled WGS sequence"/>
</dbReference>
<gene>
    <name evidence="3" type="ORF">B0T26DRAFT_679836</name>
</gene>
<accession>A0AA39ZYQ3</accession>
<evidence type="ECO:0000313" key="4">
    <source>
        <dbReference type="Proteomes" id="UP001172101"/>
    </source>
</evidence>
<keyword evidence="2" id="KW-0812">Transmembrane</keyword>
<organism evidence="3 4">
    <name type="scientific">Lasiosphaeria miniovina</name>
    <dbReference type="NCBI Taxonomy" id="1954250"/>
    <lineage>
        <taxon>Eukaryota</taxon>
        <taxon>Fungi</taxon>
        <taxon>Dikarya</taxon>
        <taxon>Ascomycota</taxon>
        <taxon>Pezizomycotina</taxon>
        <taxon>Sordariomycetes</taxon>
        <taxon>Sordariomycetidae</taxon>
        <taxon>Sordariales</taxon>
        <taxon>Lasiosphaeriaceae</taxon>
        <taxon>Lasiosphaeria</taxon>
    </lineage>
</organism>
<keyword evidence="2" id="KW-0472">Membrane</keyword>
<feature type="transmembrane region" description="Helical" evidence="2">
    <location>
        <begin position="202"/>
        <end position="221"/>
    </location>
</feature>
<feature type="region of interest" description="Disordered" evidence="1">
    <location>
        <begin position="1"/>
        <end position="61"/>
    </location>
</feature>
<dbReference type="EMBL" id="JAUIRO010000007">
    <property type="protein sequence ID" value="KAK0706111.1"/>
    <property type="molecule type" value="Genomic_DNA"/>
</dbReference>
<feature type="compositionally biased region" description="Polar residues" evidence="1">
    <location>
        <begin position="46"/>
        <end position="61"/>
    </location>
</feature>
<name>A0AA39ZYQ3_9PEZI</name>
<proteinExistence type="predicted"/>
<evidence type="ECO:0000256" key="2">
    <source>
        <dbReference type="SAM" id="Phobius"/>
    </source>
</evidence>
<feature type="compositionally biased region" description="Basic and acidic residues" evidence="1">
    <location>
        <begin position="34"/>
        <end position="44"/>
    </location>
</feature>
<feature type="transmembrane region" description="Helical" evidence="2">
    <location>
        <begin position="241"/>
        <end position="263"/>
    </location>
</feature>
<dbReference type="RefSeq" id="XP_060291205.1">
    <property type="nucleotide sequence ID" value="XM_060440400.1"/>
</dbReference>
<dbReference type="GeneID" id="85323670"/>
<sequence>MTDSQAIKARGSTDAVSTHNKHDSLMHPISQSHADLDQEHKHEQPQGISTSSDAPRTNDSTQQRLPLQPLQLGHDPGQIKAHAEANGSNDTEQVKVKEIDVVDGPTLRRLSWREKLGLFALLLFPIGTVILLVCLGILWFLWLGGSAGSGLWHEITARDRLSEIVNIIAEVIKVTVNFQVGTEVAMIASLAMERFDVLLPHAASLSMMKACASSGTVLVLLKYQFRAMTKSTGGAGTTVSVFVMTATLSVVFGVTQVFSILLISDTAVLAIPGIPATASLTVGSSDARAVAIRILQNMDNTWLRSPARYPTFAEYSEPPYAADGVLDTGVTLRAFLPFSGAGNRQLLQSYTGTATVLDARVTCQRPRFSNLTVDASKQPGYLRLSGWVSPTVITPRMVPLDIFTDGRGGNQTFNGTIYFPGAVVPLQNNDDDFAALSISSLDVDLLISEFSELTGVNTNPYYAGVGYLVLNVSQGTMHDWSFDFPYNDTAARLHPTLTNRSEWLDIGFADDSLVVSASLCYSPWDQANVPVQISSKHNNRSESAPSYDWATGAYTFDFLRKLYGQNGMLKPYQRGILEMQNQSWTQNQDTATVQSDNTSAPTTASTSASLRALSKLLGSAMLGGIYNFVDLTQSHQFLAPFDSMVFPLDTYVSLAHEIIKTTQGGGGGSGIAFMLQSLITLMSSMTYYDILNAYDLQEPVQVTYFVPATMPDVGAGLWTVTAVLGVHLALMAVVLWLFLRRTTHSRLGATWAAVAAHMQGLGSASEGEGELGGGVGAVVGRCLEDAARGEDDDCVERRMRSEGVANRRVGTRVVGCKIEVALKED</sequence>
<evidence type="ECO:0000313" key="3">
    <source>
        <dbReference type="EMBL" id="KAK0706111.1"/>
    </source>
</evidence>
<keyword evidence="2" id="KW-1133">Transmembrane helix</keyword>
<feature type="transmembrane region" description="Helical" evidence="2">
    <location>
        <begin position="715"/>
        <end position="739"/>
    </location>
</feature>
<evidence type="ECO:0000256" key="1">
    <source>
        <dbReference type="SAM" id="MobiDB-lite"/>
    </source>
</evidence>